<evidence type="ECO:0000313" key="4">
    <source>
        <dbReference type="Proteomes" id="UP001595765"/>
    </source>
</evidence>
<dbReference type="Proteomes" id="UP001595765">
    <property type="component" value="Unassembled WGS sequence"/>
</dbReference>
<feature type="transmembrane region" description="Helical" evidence="2">
    <location>
        <begin position="161"/>
        <end position="193"/>
    </location>
</feature>
<dbReference type="RefSeq" id="WP_386429958.1">
    <property type="nucleotide sequence ID" value="NZ_JBHSBB010000010.1"/>
</dbReference>
<gene>
    <name evidence="3" type="ORF">ACFO3J_15440</name>
</gene>
<evidence type="ECO:0008006" key="5">
    <source>
        <dbReference type="Google" id="ProtNLM"/>
    </source>
</evidence>
<accession>A0ABV8HLG7</accession>
<evidence type="ECO:0000256" key="1">
    <source>
        <dbReference type="SAM" id="MobiDB-lite"/>
    </source>
</evidence>
<feature type="compositionally biased region" description="Low complexity" evidence="1">
    <location>
        <begin position="207"/>
        <end position="221"/>
    </location>
</feature>
<keyword evidence="2" id="KW-0472">Membrane</keyword>
<keyword evidence="2" id="KW-1133">Transmembrane helix</keyword>
<keyword evidence="4" id="KW-1185">Reference proteome</keyword>
<evidence type="ECO:0000313" key="3">
    <source>
        <dbReference type="EMBL" id="MFC4032872.1"/>
    </source>
</evidence>
<comment type="caution">
    <text evidence="3">The sequence shown here is derived from an EMBL/GenBank/DDBJ whole genome shotgun (WGS) entry which is preliminary data.</text>
</comment>
<evidence type="ECO:0000256" key="2">
    <source>
        <dbReference type="SAM" id="Phobius"/>
    </source>
</evidence>
<name>A0ABV8HLG7_9ACTN</name>
<sequence>MAHHIMSSGRNHIVLRAPEGDQRDNPFAPPPNGAPDRPWQPRGPEDSGSAPGGHQDGQGSQGGQGEGQGSGQGHEGHGHDGHGKDGHSGHDHSPGPWAHGGPPDRGTPPPPPQWGSQWSSRQPQSGRPDPFARRPEGGPTGPQGRAPKFDPTDPAHRRSRYALVCGCWGLIFALLGWTTVALLLGALALYWGISALRMSPEERAKARTAAASALADAAQSPRPAPPAPGPDAQRSFLTAAWTGIVTSAVTLAIVAATFGFQLAYRDYYTCRSDALTHPATVACQKLLPGPFRSLPAFRD</sequence>
<organism evidence="3 4">
    <name type="scientific">Streptomyces polygonati</name>
    <dbReference type="NCBI Taxonomy" id="1617087"/>
    <lineage>
        <taxon>Bacteria</taxon>
        <taxon>Bacillati</taxon>
        <taxon>Actinomycetota</taxon>
        <taxon>Actinomycetes</taxon>
        <taxon>Kitasatosporales</taxon>
        <taxon>Streptomycetaceae</taxon>
        <taxon>Streptomyces</taxon>
    </lineage>
</organism>
<feature type="compositionally biased region" description="Low complexity" evidence="1">
    <location>
        <begin position="114"/>
        <end position="128"/>
    </location>
</feature>
<proteinExistence type="predicted"/>
<feature type="compositionally biased region" description="Basic and acidic residues" evidence="1">
    <location>
        <begin position="74"/>
        <end position="93"/>
    </location>
</feature>
<keyword evidence="2" id="KW-0812">Transmembrane</keyword>
<reference evidence="4" key="1">
    <citation type="journal article" date="2019" name="Int. J. Syst. Evol. Microbiol.">
        <title>The Global Catalogue of Microorganisms (GCM) 10K type strain sequencing project: providing services to taxonomists for standard genome sequencing and annotation.</title>
        <authorList>
            <consortium name="The Broad Institute Genomics Platform"/>
            <consortium name="The Broad Institute Genome Sequencing Center for Infectious Disease"/>
            <person name="Wu L."/>
            <person name="Ma J."/>
        </authorList>
    </citation>
    <scope>NUCLEOTIDE SEQUENCE [LARGE SCALE GENOMIC DNA]</scope>
    <source>
        <strain evidence="4">CGMCC 4.7237</strain>
    </source>
</reference>
<feature type="transmembrane region" description="Helical" evidence="2">
    <location>
        <begin position="239"/>
        <end position="264"/>
    </location>
</feature>
<feature type="compositionally biased region" description="Gly residues" evidence="1">
    <location>
        <begin position="50"/>
        <end position="73"/>
    </location>
</feature>
<feature type="region of interest" description="Disordered" evidence="1">
    <location>
        <begin position="207"/>
        <end position="231"/>
    </location>
</feature>
<protein>
    <recommendedName>
        <fullName evidence="5">Integral membrane protein</fullName>
    </recommendedName>
</protein>
<feature type="region of interest" description="Disordered" evidence="1">
    <location>
        <begin position="1"/>
        <end position="155"/>
    </location>
</feature>
<dbReference type="EMBL" id="JBHSBB010000010">
    <property type="protein sequence ID" value="MFC4032872.1"/>
    <property type="molecule type" value="Genomic_DNA"/>
</dbReference>